<evidence type="ECO:0000313" key="1">
    <source>
        <dbReference type="EMBL" id="KAJ8676943.1"/>
    </source>
</evidence>
<organism evidence="1 2">
    <name type="scientific">Eretmocerus hayati</name>
    <dbReference type="NCBI Taxonomy" id="131215"/>
    <lineage>
        <taxon>Eukaryota</taxon>
        <taxon>Metazoa</taxon>
        <taxon>Ecdysozoa</taxon>
        <taxon>Arthropoda</taxon>
        <taxon>Hexapoda</taxon>
        <taxon>Insecta</taxon>
        <taxon>Pterygota</taxon>
        <taxon>Neoptera</taxon>
        <taxon>Endopterygota</taxon>
        <taxon>Hymenoptera</taxon>
        <taxon>Apocrita</taxon>
        <taxon>Proctotrupomorpha</taxon>
        <taxon>Chalcidoidea</taxon>
        <taxon>Aphelinidae</taxon>
        <taxon>Aphelininae</taxon>
        <taxon>Eretmocerus</taxon>
    </lineage>
</organism>
<accession>A0ACC2P0G2</accession>
<keyword evidence="2" id="KW-1185">Reference proteome</keyword>
<evidence type="ECO:0000313" key="2">
    <source>
        <dbReference type="Proteomes" id="UP001239111"/>
    </source>
</evidence>
<dbReference type="EMBL" id="CM056742">
    <property type="protein sequence ID" value="KAJ8676943.1"/>
    <property type="molecule type" value="Genomic_DNA"/>
</dbReference>
<sequence>MFKSDNELEEFIRRYKEDNRALTKCNTQLADGADLKYHSLTLRCECFGSYIPRGNSNRKCKSKKCGCGFEMRIVTSSEGQYVLREESSVLVHSEECRDNTVTKFHGGMKMLHYRVVSSLVVQLHVA</sequence>
<name>A0ACC2P0G2_9HYME</name>
<dbReference type="Proteomes" id="UP001239111">
    <property type="component" value="Chromosome 2"/>
</dbReference>
<gene>
    <name evidence="1" type="ORF">QAD02_012730</name>
</gene>
<comment type="caution">
    <text evidence="1">The sequence shown here is derived from an EMBL/GenBank/DDBJ whole genome shotgun (WGS) entry which is preliminary data.</text>
</comment>
<reference evidence="1" key="1">
    <citation type="submission" date="2023-04" db="EMBL/GenBank/DDBJ databases">
        <title>A chromosome-level genome assembly of the parasitoid wasp Eretmocerus hayati.</title>
        <authorList>
            <person name="Zhong Y."/>
            <person name="Liu S."/>
            <person name="Liu Y."/>
        </authorList>
    </citation>
    <scope>NUCLEOTIDE SEQUENCE</scope>
    <source>
        <strain evidence="1">ZJU_SS_LIU_2023</strain>
    </source>
</reference>
<protein>
    <submittedName>
        <fullName evidence="1">Uncharacterized protein</fullName>
    </submittedName>
</protein>
<proteinExistence type="predicted"/>